<dbReference type="GO" id="GO:0016788">
    <property type="term" value="F:hydrolase activity, acting on ester bonds"/>
    <property type="evidence" value="ECO:0007669"/>
    <property type="project" value="InterPro"/>
</dbReference>
<proteinExistence type="inferred from homology"/>
<dbReference type="PANTHER" id="PTHR22835:SF659">
    <property type="entry name" value="GDSL LIPASE_ACYLHYDROLASE, PUTATIVE (AFU_ORTHOLOGUE AFUA_2G00510)-RELATED"/>
    <property type="match status" value="1"/>
</dbReference>
<keyword evidence="2 5" id="KW-0732">Signal</keyword>
<dbReference type="CDD" id="cd01837">
    <property type="entry name" value="SGNH_plant_lipase_like"/>
    <property type="match status" value="1"/>
</dbReference>
<keyword evidence="3" id="KW-0378">Hydrolase</keyword>
<evidence type="ECO:0000256" key="4">
    <source>
        <dbReference type="ARBA" id="ARBA00023180"/>
    </source>
</evidence>
<organism evidence="6 7">
    <name type="scientific">Kalanchoe fedtschenkoi</name>
    <name type="common">Lavender scallops</name>
    <name type="synonym">South American air plant</name>
    <dbReference type="NCBI Taxonomy" id="63787"/>
    <lineage>
        <taxon>Eukaryota</taxon>
        <taxon>Viridiplantae</taxon>
        <taxon>Streptophyta</taxon>
        <taxon>Embryophyta</taxon>
        <taxon>Tracheophyta</taxon>
        <taxon>Spermatophyta</taxon>
        <taxon>Magnoliopsida</taxon>
        <taxon>eudicotyledons</taxon>
        <taxon>Gunneridae</taxon>
        <taxon>Pentapetalae</taxon>
        <taxon>Saxifragales</taxon>
        <taxon>Crassulaceae</taxon>
        <taxon>Kalanchoe</taxon>
    </lineage>
</organism>
<dbReference type="Proteomes" id="UP000594263">
    <property type="component" value="Unplaced"/>
</dbReference>
<reference evidence="6" key="1">
    <citation type="submission" date="2021-01" db="UniProtKB">
        <authorList>
            <consortium name="EnsemblPlants"/>
        </authorList>
    </citation>
    <scope>IDENTIFICATION</scope>
</reference>
<evidence type="ECO:0000313" key="6">
    <source>
        <dbReference type="EnsemblPlants" id="Kaladp0053s0115.1.v1.1"/>
    </source>
</evidence>
<protein>
    <recommendedName>
        <fullName evidence="8">GDSL esterase/lipase</fullName>
    </recommendedName>
</protein>
<dbReference type="InterPro" id="IPR001087">
    <property type="entry name" value="GDSL"/>
</dbReference>
<keyword evidence="4" id="KW-0325">Glycoprotein</keyword>
<evidence type="ECO:0000256" key="2">
    <source>
        <dbReference type="ARBA" id="ARBA00022729"/>
    </source>
</evidence>
<dbReference type="InterPro" id="IPR035669">
    <property type="entry name" value="SGNH_plant_lipase-like"/>
</dbReference>
<dbReference type="Gene3D" id="3.40.50.1110">
    <property type="entry name" value="SGNH hydrolase"/>
    <property type="match status" value="1"/>
</dbReference>
<dbReference type="EnsemblPlants" id="Kaladp0053s0115.1.v1.1">
    <property type="protein sequence ID" value="Kaladp0053s0115.1.v1.1"/>
    <property type="gene ID" value="Kaladp0053s0115.v1.1"/>
</dbReference>
<feature type="chain" id="PRO_5029779260" description="GDSL esterase/lipase" evidence="5">
    <location>
        <begin position="20"/>
        <end position="374"/>
    </location>
</feature>
<accession>A0A7N0ZZ57</accession>
<keyword evidence="7" id="KW-1185">Reference proteome</keyword>
<dbReference type="InterPro" id="IPR036514">
    <property type="entry name" value="SGNH_hydro_sf"/>
</dbReference>
<dbReference type="AlphaFoldDB" id="A0A7N0ZZ57"/>
<dbReference type="SUPFAM" id="SSF52266">
    <property type="entry name" value="SGNH hydrolase"/>
    <property type="match status" value="1"/>
</dbReference>
<evidence type="ECO:0000256" key="3">
    <source>
        <dbReference type="ARBA" id="ARBA00022801"/>
    </source>
</evidence>
<dbReference type="OMA" id="NITILWT"/>
<dbReference type="Gramene" id="Kaladp0053s0115.1.v1.1">
    <property type="protein sequence ID" value="Kaladp0053s0115.1.v1.1"/>
    <property type="gene ID" value="Kaladp0053s0115.v1.1"/>
</dbReference>
<name>A0A7N0ZZ57_KALFE</name>
<feature type="signal peptide" evidence="5">
    <location>
        <begin position="1"/>
        <end position="19"/>
    </location>
</feature>
<evidence type="ECO:0008006" key="8">
    <source>
        <dbReference type="Google" id="ProtNLM"/>
    </source>
</evidence>
<dbReference type="Pfam" id="PF00657">
    <property type="entry name" value="Lipase_GDSL"/>
    <property type="match status" value="1"/>
</dbReference>
<evidence type="ECO:0000313" key="7">
    <source>
        <dbReference type="Proteomes" id="UP000594263"/>
    </source>
</evidence>
<evidence type="ECO:0000256" key="5">
    <source>
        <dbReference type="SAM" id="SignalP"/>
    </source>
</evidence>
<evidence type="ECO:0000256" key="1">
    <source>
        <dbReference type="ARBA" id="ARBA00008668"/>
    </source>
</evidence>
<sequence>MNLALSLFFLAAGLAGALAASGGQRQQPYHAIFNFGDSLSDVGNLVVENPKAFAVVGKLPYGETFFGRPTGRCSDGRLVVDFLAEAYGLPYMPAYLSLNVSKGEDGRRGANFAVAGATALGKDFFGKLGIVSLLWTNNSLADQIVWFKKLKPSLCATPKDCAAYMRKSLFLVGEIGANDYNYMGLTGASVQQLRDAVPRVIESVSNAVEALVGEGAEHVVVPSSVPFGCASVYLTFLQSDDKREYDRYGCLTAYNSLAIYHNQQLLAAVARLREAHPHARIMYADYYKITMRFVYAPAAFGFGEHTVLKACCGGGGPYNVDFGAWCGMEGARACEDPSKYAAWDGMHLTEAAYRHMTVALINGTITSPPLARPA</sequence>
<dbReference type="PANTHER" id="PTHR22835">
    <property type="entry name" value="ZINC FINGER FYVE DOMAIN CONTAINING PROTEIN"/>
    <property type="match status" value="1"/>
</dbReference>
<comment type="similarity">
    <text evidence="1">Belongs to the 'GDSL' lipolytic enzyme family.</text>
</comment>